<dbReference type="OrthoDB" id="8420607at2"/>
<evidence type="ECO:0000313" key="1">
    <source>
        <dbReference type="EMBL" id="RJG51682.1"/>
    </source>
</evidence>
<dbReference type="EMBL" id="QVRA01000044">
    <property type="protein sequence ID" value="RJG51682.1"/>
    <property type="molecule type" value="Genomic_DNA"/>
</dbReference>
<keyword evidence="2" id="KW-1185">Reference proteome</keyword>
<proteinExistence type="predicted"/>
<accession>A0A418YL22</accession>
<name>A0A418YL22_9SPHN</name>
<dbReference type="AlphaFoldDB" id="A0A418YL22"/>
<dbReference type="Proteomes" id="UP000283469">
    <property type="component" value="Unassembled WGS sequence"/>
</dbReference>
<sequence length="97" mass="11277">MNEPTIEMWRALLDFRERHGRYWKRALSLKWMNGSDEFEHFSASLRMTRNQFGPTWLYALRPAALDAAARRLATLDSEPDNCRAEPVVSGEPCPNDH</sequence>
<protein>
    <submittedName>
        <fullName evidence="1">Uncharacterized protein</fullName>
    </submittedName>
</protein>
<dbReference type="RefSeq" id="WP_119750440.1">
    <property type="nucleotide sequence ID" value="NZ_QVRA01000044.1"/>
</dbReference>
<gene>
    <name evidence="1" type="ORF">D0Z70_23080</name>
</gene>
<organism evidence="1 2">
    <name type="scientific">Sphingobium terrigena</name>
    <dbReference type="NCBI Taxonomy" id="2304063"/>
    <lineage>
        <taxon>Bacteria</taxon>
        <taxon>Pseudomonadati</taxon>
        <taxon>Pseudomonadota</taxon>
        <taxon>Alphaproteobacteria</taxon>
        <taxon>Sphingomonadales</taxon>
        <taxon>Sphingomonadaceae</taxon>
        <taxon>Sphingobium</taxon>
    </lineage>
</organism>
<evidence type="ECO:0000313" key="2">
    <source>
        <dbReference type="Proteomes" id="UP000283469"/>
    </source>
</evidence>
<comment type="caution">
    <text evidence="1">The sequence shown here is derived from an EMBL/GenBank/DDBJ whole genome shotgun (WGS) entry which is preliminary data.</text>
</comment>
<reference evidence="1 2" key="1">
    <citation type="submission" date="2018-08" db="EMBL/GenBank/DDBJ databases">
        <title>Sphingobium sp. EO9.</title>
        <authorList>
            <person name="Park Y."/>
            <person name="Kim K.H."/>
            <person name="Jeon C.O."/>
        </authorList>
    </citation>
    <scope>NUCLEOTIDE SEQUENCE [LARGE SCALE GENOMIC DNA]</scope>
    <source>
        <strain evidence="1 2">EO9</strain>
    </source>
</reference>